<dbReference type="EMBL" id="JANIET010000003">
    <property type="protein sequence ID" value="MCQ8230380.1"/>
    <property type="molecule type" value="Genomic_DNA"/>
</dbReference>
<dbReference type="Proteomes" id="UP001300015">
    <property type="component" value="Unassembled WGS sequence"/>
</dbReference>
<feature type="chain" id="PRO_5045248710" description="YD repeat-containing protein" evidence="1">
    <location>
        <begin position="24"/>
        <end position="291"/>
    </location>
</feature>
<gene>
    <name evidence="2" type="ORF">NQH49_23225</name>
</gene>
<evidence type="ECO:0008006" key="4">
    <source>
        <dbReference type="Google" id="ProtNLM"/>
    </source>
</evidence>
<feature type="signal peptide" evidence="1">
    <location>
        <begin position="1"/>
        <end position="23"/>
    </location>
</feature>
<evidence type="ECO:0000256" key="1">
    <source>
        <dbReference type="SAM" id="SignalP"/>
    </source>
</evidence>
<evidence type="ECO:0000313" key="3">
    <source>
        <dbReference type="Proteomes" id="UP001300015"/>
    </source>
</evidence>
<comment type="caution">
    <text evidence="2">The sequence shown here is derived from an EMBL/GenBank/DDBJ whole genome shotgun (WGS) entry which is preliminary data.</text>
</comment>
<accession>A0ABT1VS57</accession>
<keyword evidence="1" id="KW-0732">Signal</keyword>
<sequence length="291" mass="32730">MAMIKTSALLSLLSLFTFGVSSSECSPQQVQNNKMNNFILFDEQPSADTPKTMKLTIESRDGFIHSSVSAIFSRCGELIKAEFAKEKNYQTGSRVLTATYSAEINKKEYGWKTNLKFNNAMNDTDSKKKTELFSQQVEGVILLGENGVISKSGERFEAMTGNLNQIGVAKTSYRFDATERLLSTDRRSNFRSDNAKTIYEYDASRRLLQKRSASVLDIYSYDQSGREFSLTSTATYFTIEKTVTTCQEWNELGKCILAHQRITITTPNAKSGVSSVQKHDATLKTSITYWE</sequence>
<name>A0ABT1VS57_9GAMM</name>
<keyword evidence="3" id="KW-1185">Reference proteome</keyword>
<dbReference type="RefSeq" id="WP_256699172.1">
    <property type="nucleotide sequence ID" value="NZ_JANIES010000003.1"/>
</dbReference>
<protein>
    <recommendedName>
        <fullName evidence="4">YD repeat-containing protein</fullName>
    </recommendedName>
</protein>
<evidence type="ECO:0000313" key="2">
    <source>
        <dbReference type="EMBL" id="MCQ8230380.1"/>
    </source>
</evidence>
<organism evidence="2 3">
    <name type="scientific">Pantoea trifolii</name>
    <dbReference type="NCBI Taxonomy" id="2968030"/>
    <lineage>
        <taxon>Bacteria</taxon>
        <taxon>Pseudomonadati</taxon>
        <taxon>Pseudomonadota</taxon>
        <taxon>Gammaproteobacteria</taxon>
        <taxon>Enterobacterales</taxon>
        <taxon>Erwiniaceae</taxon>
        <taxon>Pantoea</taxon>
    </lineage>
</organism>
<reference evidence="2 3" key="1">
    <citation type="submission" date="2022-07" db="EMBL/GenBank/DDBJ databases">
        <title>Pantoea trifolii sp. nov. isolated from root nodules of Trifolium rubens.</title>
        <authorList>
            <person name="Kalita M."/>
            <person name="Wdowiak-Wrobel S."/>
            <person name="Marek-Kozaczuk M."/>
            <person name="Palusinska-Szysz M."/>
            <person name="Sokolowski W."/>
            <person name="Coutinho T."/>
            <person name="Hlahane L."/>
        </authorList>
    </citation>
    <scope>NUCLEOTIDE SEQUENCE [LARGE SCALE GENOMIC DNA]</scope>
    <source>
        <strain evidence="2 3">MMK2</strain>
    </source>
</reference>
<proteinExistence type="predicted"/>